<evidence type="ECO:0000313" key="2">
    <source>
        <dbReference type="EMBL" id="ORY64014.1"/>
    </source>
</evidence>
<dbReference type="InParanoid" id="A0A1Y2DY38"/>
<dbReference type="GeneID" id="63770328"/>
<evidence type="ECO:0000256" key="1">
    <source>
        <dbReference type="SAM" id="MobiDB-lite"/>
    </source>
</evidence>
<protein>
    <submittedName>
        <fullName evidence="2">Uncharacterized protein</fullName>
    </submittedName>
</protein>
<keyword evidence="3" id="KW-1185">Reference proteome</keyword>
<comment type="caution">
    <text evidence="2">The sequence shown here is derived from an EMBL/GenBank/DDBJ whole genome shotgun (WGS) entry which is preliminary data.</text>
</comment>
<dbReference type="EMBL" id="MCFJ01000007">
    <property type="protein sequence ID" value="ORY64014.1"/>
    <property type="molecule type" value="Genomic_DNA"/>
</dbReference>
<accession>A0A1Y2DY38</accession>
<name>A0A1Y2DY38_9PEZI</name>
<feature type="region of interest" description="Disordered" evidence="1">
    <location>
        <begin position="164"/>
        <end position="183"/>
    </location>
</feature>
<evidence type="ECO:0000313" key="3">
    <source>
        <dbReference type="Proteomes" id="UP000193689"/>
    </source>
</evidence>
<gene>
    <name evidence="2" type="ORF">BCR38DRAFT_204138</name>
</gene>
<sequence length="183" mass="20479">MPSYTCRAFISQYSHPAGSFSNEALETWPHLFCAYRNIQIVRTMGGRFWQDTRIPTFLASHWTRPISNSSRSTELHAAAFELLTTTLREILVSQPFPSSQAIRSHNTPPPPKGQSAIGYYVHGAEHITAATPDVALVLSGLPPSSCCRWLRLATAIRETRLRPSGCSRCTRPNSVDGRRQRRV</sequence>
<dbReference type="Proteomes" id="UP000193689">
    <property type="component" value="Unassembled WGS sequence"/>
</dbReference>
<reference evidence="2 3" key="1">
    <citation type="submission" date="2016-07" db="EMBL/GenBank/DDBJ databases">
        <title>Pervasive Adenine N6-methylation of Active Genes in Fungi.</title>
        <authorList>
            <consortium name="DOE Joint Genome Institute"/>
            <person name="Mondo S.J."/>
            <person name="Dannebaum R.O."/>
            <person name="Kuo R.C."/>
            <person name="Labutti K."/>
            <person name="Haridas S."/>
            <person name="Kuo A."/>
            <person name="Salamov A."/>
            <person name="Ahrendt S.R."/>
            <person name="Lipzen A."/>
            <person name="Sullivan W."/>
            <person name="Andreopoulos W.B."/>
            <person name="Clum A."/>
            <person name="Lindquist E."/>
            <person name="Daum C."/>
            <person name="Ramamoorthy G.K."/>
            <person name="Gryganskyi A."/>
            <person name="Culley D."/>
            <person name="Magnuson J.K."/>
            <person name="James T.Y."/>
            <person name="O'Malley M.A."/>
            <person name="Stajich J.E."/>
            <person name="Spatafora J.W."/>
            <person name="Visel A."/>
            <person name="Grigoriev I.V."/>
        </authorList>
    </citation>
    <scope>NUCLEOTIDE SEQUENCE [LARGE SCALE GENOMIC DNA]</scope>
    <source>
        <strain evidence="2 3">CBS 129021</strain>
    </source>
</reference>
<organism evidence="2 3">
    <name type="scientific">Pseudomassariella vexata</name>
    <dbReference type="NCBI Taxonomy" id="1141098"/>
    <lineage>
        <taxon>Eukaryota</taxon>
        <taxon>Fungi</taxon>
        <taxon>Dikarya</taxon>
        <taxon>Ascomycota</taxon>
        <taxon>Pezizomycotina</taxon>
        <taxon>Sordariomycetes</taxon>
        <taxon>Xylariomycetidae</taxon>
        <taxon>Amphisphaeriales</taxon>
        <taxon>Pseudomassariaceae</taxon>
        <taxon>Pseudomassariella</taxon>
    </lineage>
</organism>
<dbReference type="RefSeq" id="XP_040715428.1">
    <property type="nucleotide sequence ID" value="XM_040854116.1"/>
</dbReference>
<dbReference type="AlphaFoldDB" id="A0A1Y2DY38"/>
<proteinExistence type="predicted"/>